<gene>
    <name evidence="1" type="ORF">ENU30_04380</name>
</gene>
<name>A0A7J3JQJ7_9CREN</name>
<proteinExistence type="predicted"/>
<reference evidence="1" key="1">
    <citation type="journal article" date="2020" name="mSystems">
        <title>Genome- and Community-Level Interaction Insights into Carbon Utilization and Element Cycling Functions of Hydrothermarchaeota in Hydrothermal Sediment.</title>
        <authorList>
            <person name="Zhou Z."/>
            <person name="Liu Y."/>
            <person name="Xu W."/>
            <person name="Pan J."/>
            <person name="Luo Z.H."/>
            <person name="Li M."/>
        </authorList>
    </citation>
    <scope>NUCLEOTIDE SEQUENCE [LARGE SCALE GENOMIC DNA]</scope>
    <source>
        <strain evidence="1">SpSt-657</strain>
    </source>
</reference>
<evidence type="ECO:0008006" key="2">
    <source>
        <dbReference type="Google" id="ProtNLM"/>
    </source>
</evidence>
<organism evidence="1">
    <name type="scientific">Ignisphaera aggregans</name>
    <dbReference type="NCBI Taxonomy" id="334771"/>
    <lineage>
        <taxon>Archaea</taxon>
        <taxon>Thermoproteota</taxon>
        <taxon>Thermoprotei</taxon>
        <taxon>Desulfurococcales</taxon>
        <taxon>Desulfurococcaceae</taxon>
        <taxon>Ignisphaera</taxon>
    </lineage>
</organism>
<dbReference type="EMBL" id="DTBZ01000082">
    <property type="protein sequence ID" value="HGQ18195.1"/>
    <property type="molecule type" value="Genomic_DNA"/>
</dbReference>
<dbReference type="AlphaFoldDB" id="A0A7J3JQJ7"/>
<comment type="caution">
    <text evidence="1">The sequence shown here is derived from an EMBL/GenBank/DDBJ whole genome shotgun (WGS) entry which is preliminary data.</text>
</comment>
<protein>
    <recommendedName>
        <fullName evidence="2">DUF3194 domain-containing protein</fullName>
    </recommendedName>
</protein>
<sequence>MSKVRRSIELIGLDLEFFSEENIIELIKVIEESIKNDLNRILGLRTDEYTITIGVEVNKELRIAIDLDVKAYLSNKMNLHNILNKVINHAFDKTRIHLKQLARKNKNGDPQIREHSHLNT</sequence>
<evidence type="ECO:0000313" key="1">
    <source>
        <dbReference type="EMBL" id="HGQ18195.1"/>
    </source>
</evidence>
<dbReference type="Gene3D" id="3.30.300.100">
    <property type="entry name" value="MTH677-like"/>
    <property type="match status" value="1"/>
</dbReference>
<accession>A0A7J3JQJ7</accession>
<dbReference type="InterPro" id="IPR035954">
    <property type="entry name" value="MTH677-like_sf"/>
</dbReference>